<comment type="caution">
    <text evidence="2">The sequence shown here is derived from an EMBL/GenBank/DDBJ whole genome shotgun (WGS) entry which is preliminary data.</text>
</comment>
<dbReference type="PROSITE" id="PS51257">
    <property type="entry name" value="PROKAR_LIPOPROTEIN"/>
    <property type="match status" value="1"/>
</dbReference>
<feature type="signal peptide" evidence="1">
    <location>
        <begin position="1"/>
        <end position="22"/>
    </location>
</feature>
<dbReference type="AlphaFoldDB" id="A0A848J4U1"/>
<dbReference type="SUPFAM" id="SSF117074">
    <property type="entry name" value="Hypothetical protein PA1324"/>
    <property type="match status" value="1"/>
</dbReference>
<sequence>MKMNRTICLILITMTIFMISCASGKKQSSQGVIGKVMWYEGNFMPTMGDNSQRDKPIGVERKIYVFKPIKTTSLEISNNTWAKDISEEPIKIIESDKSGNFKISLPEGKYTLLSKEEAGYYINSFDGDNIINPVEVRKNSWTEVEIRLDYKASY</sequence>
<dbReference type="EMBL" id="JABBNU010000008">
    <property type="protein sequence ID" value="NMM49369.1"/>
    <property type="molecule type" value="Genomic_DNA"/>
</dbReference>
<keyword evidence="3" id="KW-1185">Reference proteome</keyword>
<feature type="chain" id="PRO_5032403033" description="Carboxypeptidase regulatory-like domain-containing protein" evidence="1">
    <location>
        <begin position="23"/>
        <end position="154"/>
    </location>
</feature>
<evidence type="ECO:0008006" key="4">
    <source>
        <dbReference type="Google" id="ProtNLM"/>
    </source>
</evidence>
<accession>A0A848J4U1</accession>
<protein>
    <recommendedName>
        <fullName evidence="4">Carboxypeptidase regulatory-like domain-containing protein</fullName>
    </recommendedName>
</protein>
<evidence type="ECO:0000313" key="2">
    <source>
        <dbReference type="EMBL" id="NMM49369.1"/>
    </source>
</evidence>
<organism evidence="2 3">
    <name type="scientific">Marinigracilibium pacificum</name>
    <dbReference type="NCBI Taxonomy" id="2729599"/>
    <lineage>
        <taxon>Bacteria</taxon>
        <taxon>Pseudomonadati</taxon>
        <taxon>Bacteroidota</taxon>
        <taxon>Cytophagia</taxon>
        <taxon>Cytophagales</taxon>
        <taxon>Flammeovirgaceae</taxon>
        <taxon>Marinigracilibium</taxon>
    </lineage>
</organism>
<name>A0A848J4U1_9BACT</name>
<proteinExistence type="predicted"/>
<evidence type="ECO:0000313" key="3">
    <source>
        <dbReference type="Proteomes" id="UP000559010"/>
    </source>
</evidence>
<gene>
    <name evidence="2" type="ORF">HH304_13240</name>
</gene>
<evidence type="ECO:0000256" key="1">
    <source>
        <dbReference type="SAM" id="SignalP"/>
    </source>
</evidence>
<keyword evidence="1" id="KW-0732">Signal</keyword>
<reference evidence="2 3" key="1">
    <citation type="submission" date="2020-04" db="EMBL/GenBank/DDBJ databases">
        <title>Flammeovirgaceae bacterium KN852 isolated from deep sea.</title>
        <authorList>
            <person name="Zhang D.-C."/>
        </authorList>
    </citation>
    <scope>NUCLEOTIDE SEQUENCE [LARGE SCALE GENOMIC DNA]</scope>
    <source>
        <strain evidence="2 3">KN852</strain>
    </source>
</reference>
<dbReference type="Proteomes" id="UP000559010">
    <property type="component" value="Unassembled WGS sequence"/>
</dbReference>